<evidence type="ECO:0000313" key="3">
    <source>
        <dbReference type="EMBL" id="QHT13839.1"/>
    </source>
</evidence>
<keyword evidence="1" id="KW-1133">Transmembrane helix</keyword>
<feature type="transmembrane region" description="Helical" evidence="1">
    <location>
        <begin position="637"/>
        <end position="656"/>
    </location>
</feature>
<accession>A0A6C0DD18</accession>
<dbReference type="Gene3D" id="3.90.182.10">
    <property type="entry name" value="Toxin - Anthrax Protective Antigen,domain 1"/>
    <property type="match status" value="1"/>
</dbReference>
<organism evidence="3">
    <name type="scientific">viral metagenome</name>
    <dbReference type="NCBI Taxonomy" id="1070528"/>
    <lineage>
        <taxon>unclassified sequences</taxon>
        <taxon>metagenomes</taxon>
        <taxon>organismal metagenomes</taxon>
    </lineage>
</organism>
<evidence type="ECO:0000256" key="1">
    <source>
        <dbReference type="SAM" id="Phobius"/>
    </source>
</evidence>
<dbReference type="AlphaFoldDB" id="A0A6C0DD18"/>
<evidence type="ECO:0000259" key="2">
    <source>
        <dbReference type="PROSITE" id="PS51820"/>
    </source>
</evidence>
<proteinExistence type="predicted"/>
<dbReference type="EMBL" id="MN739577">
    <property type="protein sequence ID" value="QHT13839.1"/>
    <property type="molecule type" value="Genomic_DNA"/>
</dbReference>
<keyword evidence="1" id="KW-0812">Transmembrane</keyword>
<sequence>MSNFYDNTDYKKNKTELNNKISRFASDYGFTYFMPTTTNIYDLNKCYSQESSNSITMKDISNYQKNSQPVYHTNDSCKLNATILHSKQKSDEKKQIDDIIKNNGVKNGLSFKIIEGNYNANSKYFLNSKTDYNDIAVKFYNLQNATNDKINTITTAYSIEWYGFFKPNMTGNWNFTLSTDTVSLLWVGDIAINDYENINATINTKGSNTISLKLTANKHYPIRIQYGNDALTQNNKFALSITSPKNEDSIYLLCSLYNPDGSLFEKQLMYYSLNEVSPDLSSKGFFNCYVSDPYNKTIGLKQPSNDSTLCDGIINGIHYNKTGKKNMYLYRIEGEPKMNNLYMANNIENEKKLLPISSNDTVLTNSYTMYDNNYPLLSGSNNIIQLSQDDCQNKCNQETNCKYYYTYSKNDLTYCITKDDDYFPNQLIPKQPNESVTNSKLYVRNKVPKLTETDARYNLNNTNTNKYTSYSDYELLTDKQFIIPDEHNIGYNGFNDETIKLYVKDWGYIKGTGVGKENFDNHDYKESEKVLNKSGNPGGNSSIPDSIIQNQINPMIQISKDYSEMQQKVNDNYYDISNSIFKIRNNNKTGIRDVLSNDPTNIYDYNGNTFNYNNKKPKKEDALKDDINILILEQNNLLMLGTITIAALLIGAVYFGKQ</sequence>
<dbReference type="Pfam" id="PF10528">
    <property type="entry name" value="GLEYA"/>
    <property type="match status" value="1"/>
</dbReference>
<keyword evidence="1" id="KW-0472">Membrane</keyword>
<protein>
    <recommendedName>
        <fullName evidence="2">PA14 domain-containing protein</fullName>
    </recommendedName>
</protein>
<dbReference type="InterPro" id="IPR018871">
    <property type="entry name" value="GLEYA_adhesin_domain"/>
</dbReference>
<dbReference type="InterPro" id="IPR037524">
    <property type="entry name" value="PA14/GLEYA"/>
</dbReference>
<feature type="domain" description="PA14" evidence="2">
    <location>
        <begin position="115"/>
        <end position="257"/>
    </location>
</feature>
<name>A0A6C0DD18_9ZZZZ</name>
<reference evidence="3" key="1">
    <citation type="journal article" date="2020" name="Nature">
        <title>Giant virus diversity and host interactions through global metagenomics.</title>
        <authorList>
            <person name="Schulz F."/>
            <person name="Roux S."/>
            <person name="Paez-Espino D."/>
            <person name="Jungbluth S."/>
            <person name="Walsh D.A."/>
            <person name="Denef V.J."/>
            <person name="McMahon K.D."/>
            <person name="Konstantinidis K.T."/>
            <person name="Eloe-Fadrosh E.A."/>
            <person name="Kyrpides N.C."/>
            <person name="Woyke T."/>
        </authorList>
    </citation>
    <scope>NUCLEOTIDE SEQUENCE</scope>
    <source>
        <strain evidence="3">GVMAG-M-3300023174-134</strain>
    </source>
</reference>
<dbReference type="PROSITE" id="PS51820">
    <property type="entry name" value="PA14"/>
    <property type="match status" value="1"/>
</dbReference>